<feature type="compositionally biased region" description="Basic and acidic residues" evidence="2">
    <location>
        <begin position="231"/>
        <end position="243"/>
    </location>
</feature>
<dbReference type="PROSITE" id="PS50006">
    <property type="entry name" value="FHA_DOMAIN"/>
    <property type="match status" value="1"/>
</dbReference>
<dbReference type="CDD" id="cd00060">
    <property type="entry name" value="FHA"/>
    <property type="match status" value="1"/>
</dbReference>
<dbReference type="Proteomes" id="UP000561011">
    <property type="component" value="Unassembled WGS sequence"/>
</dbReference>
<gene>
    <name evidence="4" type="ORF">HZZ10_06140</name>
</gene>
<dbReference type="Pfam" id="PF00498">
    <property type="entry name" value="FHA"/>
    <property type="match status" value="1"/>
</dbReference>
<feature type="region of interest" description="Disordered" evidence="2">
    <location>
        <begin position="210"/>
        <end position="279"/>
    </location>
</feature>
<dbReference type="SUPFAM" id="SSF49879">
    <property type="entry name" value="SMAD/FHA domain"/>
    <property type="match status" value="1"/>
</dbReference>
<feature type="domain" description="FHA" evidence="3">
    <location>
        <begin position="433"/>
        <end position="490"/>
    </location>
</feature>
<evidence type="ECO:0000313" key="4">
    <source>
        <dbReference type="EMBL" id="NYS93109.1"/>
    </source>
</evidence>
<proteinExistence type="predicted"/>
<feature type="region of interest" description="Disordered" evidence="2">
    <location>
        <begin position="492"/>
        <end position="511"/>
    </location>
</feature>
<comment type="caution">
    <text evidence="4">The sequence shown here is derived from an EMBL/GenBank/DDBJ whole genome shotgun (WGS) entry which is preliminary data.</text>
</comment>
<dbReference type="EMBL" id="JACBYE010000010">
    <property type="protein sequence ID" value="NYS93109.1"/>
    <property type="molecule type" value="Genomic_DNA"/>
</dbReference>
<evidence type="ECO:0000313" key="5">
    <source>
        <dbReference type="Proteomes" id="UP000561011"/>
    </source>
</evidence>
<dbReference type="RefSeq" id="WP_156382861.1">
    <property type="nucleotide sequence ID" value="NZ_JACBYE010000010.1"/>
</dbReference>
<feature type="region of interest" description="Disordered" evidence="2">
    <location>
        <begin position="151"/>
        <end position="196"/>
    </location>
</feature>
<name>A0A853ERA9_9MICO</name>
<dbReference type="InterPro" id="IPR000253">
    <property type="entry name" value="FHA_dom"/>
</dbReference>
<protein>
    <submittedName>
        <fullName evidence="4">FHA domain-containing protein</fullName>
    </submittedName>
</protein>
<sequence length="527" mass="54608">MIVPVYTPGDWVAVVTDGAVALLPPTIDEDRLTQVWDALRESSDLTHSLTVLARGGLVGLPPFALVSVVDGHVRGFLRGDVRLFTADADGTHEHSAAHVATWAEINVADAGAVTVAVPAQVAPERRGPRMPALAAVVRASSVEVSLRAGVEAPSPVPPVREPAAGAPAASETTTKDGLDADALDGEQPLDPSIPVPGRAARRALVTDEPVAGARTSHAATAPAAPQPSPDPVRDAERAREYVARRARATAAQAPLRDRTSVPDAAPATSRRGYDAARRAEPVVVPATSATSASPLVARADEVAPPPPPATSAPVVPSVTPVPVPPAAPAPTAPAPGGLDPALVDPTFAEMTVVPAAEPEPVALELTGPDVSALVDDDDRYGSTVLSTSLVEIRRQMNNREPDALPGPFPVPAVPRVHKIRMSSGLLVPLDRAVLIGRAPVVSRVAARDLPRLVTVVSPNQDISRTHAQVHTDGEDVLVTDLNSTNGMLLTEAGHPPRRLRSGEPTPIAPGALVDLGDGVTFTLERDR</sequence>
<dbReference type="AlphaFoldDB" id="A0A853ERA9"/>
<organism evidence="4 5">
    <name type="scientific">Sanguibacter inulinus</name>
    <dbReference type="NCBI Taxonomy" id="60922"/>
    <lineage>
        <taxon>Bacteria</taxon>
        <taxon>Bacillati</taxon>
        <taxon>Actinomycetota</taxon>
        <taxon>Actinomycetes</taxon>
        <taxon>Micrococcales</taxon>
        <taxon>Sanguibacteraceae</taxon>
        <taxon>Sanguibacter</taxon>
    </lineage>
</organism>
<keyword evidence="5" id="KW-1185">Reference proteome</keyword>
<evidence type="ECO:0000256" key="2">
    <source>
        <dbReference type="SAM" id="MobiDB-lite"/>
    </source>
</evidence>
<reference evidence="4 5" key="1">
    <citation type="submission" date="2020-07" db="EMBL/GenBank/DDBJ databases">
        <title>MOT database genomes.</title>
        <authorList>
            <person name="Joseph S."/>
            <person name="Aduse-Opoku J."/>
            <person name="Hashim A."/>
            <person name="Wade W."/>
            <person name="Curtis M."/>
        </authorList>
    </citation>
    <scope>NUCLEOTIDE SEQUENCE [LARGE SCALE GENOMIC DNA]</scope>
    <source>
        <strain evidence="4 5">DSM 100099</strain>
    </source>
</reference>
<keyword evidence="1" id="KW-0597">Phosphoprotein</keyword>
<dbReference type="Gene3D" id="2.60.200.20">
    <property type="match status" value="1"/>
</dbReference>
<evidence type="ECO:0000256" key="1">
    <source>
        <dbReference type="ARBA" id="ARBA00022553"/>
    </source>
</evidence>
<evidence type="ECO:0000259" key="3">
    <source>
        <dbReference type="PROSITE" id="PS50006"/>
    </source>
</evidence>
<accession>A0A853ERA9</accession>
<dbReference type="InterPro" id="IPR008984">
    <property type="entry name" value="SMAD_FHA_dom_sf"/>
</dbReference>